<feature type="region of interest" description="Disordered" evidence="2">
    <location>
        <begin position="307"/>
        <end position="334"/>
    </location>
</feature>
<dbReference type="InterPro" id="IPR000237">
    <property type="entry name" value="GRIP_dom"/>
</dbReference>
<dbReference type="PANTHER" id="PTHR45615">
    <property type="entry name" value="MYOSIN HEAVY CHAIN, NON-MUSCLE"/>
    <property type="match status" value="1"/>
</dbReference>
<feature type="region of interest" description="Disordered" evidence="2">
    <location>
        <begin position="395"/>
        <end position="448"/>
    </location>
</feature>
<accession>A0A1Q2YC69</accession>
<sequence length="1059" mass="121769">MFSKISQLSKTFADEINRINDEVNSPNSGEQSQLADPEIAKRIIATQTPDISEIDTPESVTAEDSASEEQRELGGSAGPANKGSEDVTQVKLGSDLGPSIESETRANSTEPNKSLGQKDGSLQQNRDARIFVPGTEVKLLSLPPEIRSRLNKYFKYEKKYPQLYEAYKIEKKKTALIHAFENMLKEQTPCSSIGELNAVRDYLVGINNQGKMLNSELAKTAKDKKAADDKISALNQKIKDLQKALTSRNTDEANELQNLREEIQLLKSESSKRTDLVSQVNSLTSEKQQLQDELREYETLKSKLDELQDAKSDGQQIRDQLDASMKEKEEQSERLRVAEKDLENLKALYGNYESNSKAQYEESKARIIDLEKQLESSKKLNDLFKDKLETLTSEAKNTTSVSASTPTASSQSKNSRKKKNKKQNQNNNKAIEEPQNSKTTETLIPDISTGINSPEVELIEAKHELDKLNTRYEEEVSKNKELEKSIREKSTEIEELKDMLRNVGDSLVESQKENKTTHDLEKVLEQTKSELEAKLHELEMLRLQNSNALTDYEKTKASLSKKVHENVEKVEELQSLLDKKTLEAESLQKKVDDLFSNTRNLESLLSKNKTNEKSLQEKLTSITEEKNKLASELELLRKSTANDSVNKSELQNIKTQLARKERVLVEAENKIKFLQEEKSKVNDHMIELKVQNKELKNQEASYQEAKGNLTRLNEKLKSEVNEGTLKINKFSLENTKLAKKLEELQDQYNEVKHIKSSSNDQVESLKRRVEELTMRNKEYENRIDVLQEELTQSRNMLQERTREMTTMRKLVMDNEETQNLDRKELKSKFDRLLEEKEKADNEALLTIRNKQREIEELKRKQSDLSSQLEELEAKNSTLSIEIKNLSDHKQSEEFQRFTSNGASKEKSIQEVSDYNSKIIETLRESLNKTEARLREIEEMNAKLRTVNQDSSDKLIRLNKKYKLLSLQYKRRMSESSAHSSRKNSFVTTNDVVDAKLLHPAVDGEKQYDNEDLKEKSIYIKNVLMGFLEHKEQRQMLLPVIKMLLYMSDDDTKKLNELFV</sequence>
<evidence type="ECO:0000313" key="4">
    <source>
        <dbReference type="EMBL" id="GAV27129.1"/>
    </source>
</evidence>
<feature type="region of interest" description="Disordered" evidence="2">
    <location>
        <begin position="19"/>
        <end position="125"/>
    </location>
</feature>
<evidence type="ECO:0000259" key="3">
    <source>
        <dbReference type="PROSITE" id="PS50913"/>
    </source>
</evidence>
<gene>
    <name evidence="4" type="ORF">PMKS-000590</name>
</gene>
<protein>
    <recommendedName>
        <fullName evidence="3">GRIP domain-containing protein</fullName>
    </recommendedName>
</protein>
<feature type="compositionally biased region" description="Basic and acidic residues" evidence="2">
    <location>
        <begin position="319"/>
        <end position="334"/>
    </location>
</feature>
<feature type="compositionally biased region" description="Polar residues" evidence="2">
    <location>
        <begin position="105"/>
        <end position="125"/>
    </location>
</feature>
<evidence type="ECO:0000256" key="2">
    <source>
        <dbReference type="SAM" id="MobiDB-lite"/>
    </source>
</evidence>
<comment type="caution">
    <text evidence="4">The sequence shown here is derived from an EMBL/GenBank/DDBJ whole genome shotgun (WGS) entry which is preliminary data.</text>
</comment>
<dbReference type="Proteomes" id="UP000186136">
    <property type="component" value="Unassembled WGS sequence"/>
</dbReference>
<reference evidence="4 5" key="1">
    <citation type="submission" date="2016-08" db="EMBL/GenBank/DDBJ databases">
        <title>Whole genome shotgun sequence of Pichia membranifaciens KS47-1.</title>
        <authorList>
            <person name="Konishi M."/>
            <person name="Ishida M."/>
            <person name="Arakawa T."/>
            <person name="Kato Y."/>
            <person name="Horiuchi J."/>
        </authorList>
    </citation>
    <scope>NUCLEOTIDE SEQUENCE [LARGE SCALE GENOMIC DNA]</scope>
    <source>
        <strain evidence="4 5">KS47-1</strain>
    </source>
</reference>
<organism evidence="4 5">
    <name type="scientific">Pichia membranifaciens</name>
    <dbReference type="NCBI Taxonomy" id="4926"/>
    <lineage>
        <taxon>Eukaryota</taxon>
        <taxon>Fungi</taxon>
        <taxon>Dikarya</taxon>
        <taxon>Ascomycota</taxon>
        <taxon>Saccharomycotina</taxon>
        <taxon>Pichiomycetes</taxon>
        <taxon>Pichiales</taxon>
        <taxon>Pichiaceae</taxon>
        <taxon>Pichia</taxon>
    </lineage>
</organism>
<evidence type="ECO:0000256" key="1">
    <source>
        <dbReference type="SAM" id="Coils"/>
    </source>
</evidence>
<dbReference type="OrthoDB" id="1926336at2759"/>
<keyword evidence="5" id="KW-1185">Reference proteome</keyword>
<dbReference type="PANTHER" id="PTHR45615:SF80">
    <property type="entry name" value="GRIP DOMAIN-CONTAINING PROTEIN"/>
    <property type="match status" value="1"/>
</dbReference>
<dbReference type="Gene3D" id="1.20.5.1160">
    <property type="entry name" value="Vasodilator-stimulated phosphoprotein"/>
    <property type="match status" value="1"/>
</dbReference>
<feature type="coiled-coil region" evidence="1">
    <location>
        <begin position="570"/>
        <end position="888"/>
    </location>
</feature>
<dbReference type="EMBL" id="BDGI01000020">
    <property type="protein sequence ID" value="GAV27129.1"/>
    <property type="molecule type" value="Genomic_DNA"/>
</dbReference>
<feature type="domain" description="GRIP" evidence="3">
    <location>
        <begin position="1009"/>
        <end position="1057"/>
    </location>
</feature>
<feature type="coiled-coil region" evidence="1">
    <location>
        <begin position="458"/>
        <end position="544"/>
    </location>
</feature>
<feature type="compositionally biased region" description="Polar residues" evidence="2">
    <location>
        <begin position="22"/>
        <end position="34"/>
    </location>
</feature>
<dbReference type="AlphaFoldDB" id="A0A1Q2YC69"/>
<dbReference type="SMART" id="SM00755">
    <property type="entry name" value="Grip"/>
    <property type="match status" value="1"/>
</dbReference>
<keyword evidence="1" id="KW-0175">Coiled coil</keyword>
<evidence type="ECO:0000313" key="5">
    <source>
        <dbReference type="Proteomes" id="UP000186136"/>
    </source>
</evidence>
<feature type="coiled-coil region" evidence="1">
    <location>
        <begin position="919"/>
        <end position="946"/>
    </location>
</feature>
<name>A0A1Q2YC69_9ASCO</name>
<dbReference type="Pfam" id="PF01465">
    <property type="entry name" value="GRIP"/>
    <property type="match status" value="1"/>
</dbReference>
<dbReference type="PROSITE" id="PS50913">
    <property type="entry name" value="GRIP"/>
    <property type="match status" value="1"/>
</dbReference>
<feature type="compositionally biased region" description="Low complexity" evidence="2">
    <location>
        <begin position="398"/>
        <end position="413"/>
    </location>
</feature>
<proteinExistence type="predicted"/>